<evidence type="ECO:0000259" key="10">
    <source>
        <dbReference type="Pfam" id="PF16178"/>
    </source>
</evidence>
<evidence type="ECO:0000256" key="6">
    <source>
        <dbReference type="ARBA" id="ARBA00023136"/>
    </source>
</evidence>
<evidence type="ECO:0000313" key="12">
    <source>
        <dbReference type="Proteomes" id="UP000007646"/>
    </source>
</evidence>
<dbReference type="GO" id="GO:0005254">
    <property type="term" value="F:chloride channel activity"/>
    <property type="evidence" value="ECO:0007669"/>
    <property type="project" value="TreeGrafter"/>
</dbReference>
<dbReference type="Pfam" id="PF04547">
    <property type="entry name" value="Anoctamin"/>
    <property type="match status" value="1"/>
</dbReference>
<dbReference type="AlphaFoldDB" id="G3TVU0"/>
<reference evidence="11" key="2">
    <citation type="submission" date="2025-08" db="UniProtKB">
        <authorList>
            <consortium name="Ensembl"/>
        </authorList>
    </citation>
    <scope>IDENTIFICATION</scope>
    <source>
        <strain evidence="11">Isolate ISIS603380</strain>
    </source>
</reference>
<sequence length="717" mass="81031">AVHFAKLSAPWEPLLFYAEELSVRARGCRWKGAGQGCSSMELLRLRLRNPLQQHVSNKSRDFYLCAFCGSKLESEVPEQRFHDSYFSNTQMHRVVAEILACTVYGKQKQVQMGIACLLAEGICMRPSHRTSHGTVGTSRKTFSSSLKPSLLSSPWGPFDLPEYFGDKVSIYFAWFSVYMAWLLPTAPMGTLVLIYGLVTMGTNTPGGDLCQQWCPRCDTCAMWNISEISAMAKLGKLFHHPGTVFLSIFMSFWATAFLEHWKHRATLAHHWDCSDFQEEEECPHPEFAALAPPDGPEPTDRPKGPSFHPTCLPCLLTGFALILIMLCVVMIFLMSVIIYHGIISITMFHTGNPVLMTQAGNIANINSTVLNLMPILLLGQVYTLLAEQLTKWEMHRTQTLHKDTFTFKVFIFQCVNFYSSPCYVAFFKGSCIQTPHQYGMENKDQGGGTTPGCLQSPSEQLFIITVGKQLVRNVEDFVVLEGVPEAKNVVQRVCAWLPYATQGLHFQSWEEEGELMECEGLFEEYRDGSLQFGFITIFMAAFPQVPFALLNNWVEIKLDAHKFMCCECERQEEGEDMGGREGEMEARDWENRLGNRQMRLGTYNAFLKAFTSDFLAASPVLRGLDEGRALSLPSVWTSLRGVSLRYKAFRDPQGNLILFYWKLLAVRLGFTIAFEHVVFFLHLIAWLLPDVPATLATKIQLKRYLAKQALADNRGAL</sequence>
<dbReference type="OMA" id="KWMHRTQ"/>
<keyword evidence="7" id="KW-0325">Glycoprotein</keyword>
<evidence type="ECO:0000313" key="11">
    <source>
        <dbReference type="Ensembl" id="ENSLAFP00000019698.1"/>
    </source>
</evidence>
<evidence type="ECO:0000256" key="8">
    <source>
        <dbReference type="RuleBase" id="RU280814"/>
    </source>
</evidence>
<dbReference type="HOGENOM" id="CLU_006685_0_1_1"/>
<feature type="transmembrane region" description="Helical" evidence="8">
    <location>
        <begin position="664"/>
        <end position="688"/>
    </location>
</feature>
<feature type="transmembrane region" description="Helical" evidence="8">
    <location>
        <begin position="238"/>
        <end position="258"/>
    </location>
</feature>
<evidence type="ECO:0000256" key="2">
    <source>
        <dbReference type="ARBA" id="ARBA00009671"/>
    </source>
</evidence>
<dbReference type="GO" id="GO:0046983">
    <property type="term" value="F:protein dimerization activity"/>
    <property type="evidence" value="ECO:0007669"/>
    <property type="project" value="InterPro"/>
</dbReference>
<reference evidence="11" key="3">
    <citation type="submission" date="2025-09" db="UniProtKB">
        <authorList>
            <consortium name="Ensembl"/>
        </authorList>
    </citation>
    <scope>IDENTIFICATION</scope>
    <source>
        <strain evidence="11">Isolate ISIS603380</strain>
    </source>
</reference>
<comment type="caution">
    <text evidence="8">Lacks conserved residue(s) required for the propagation of feature annotation.</text>
</comment>
<dbReference type="Pfam" id="PF16178">
    <property type="entry name" value="Anoct_dimer"/>
    <property type="match status" value="1"/>
</dbReference>
<evidence type="ECO:0000256" key="1">
    <source>
        <dbReference type="ARBA" id="ARBA00004651"/>
    </source>
</evidence>
<protein>
    <recommendedName>
        <fullName evidence="8">Anoctamin</fullName>
    </recommendedName>
</protein>
<dbReference type="GO" id="GO:0005886">
    <property type="term" value="C:plasma membrane"/>
    <property type="evidence" value="ECO:0007669"/>
    <property type="project" value="UniProtKB-SubCell"/>
</dbReference>
<feature type="domain" description="Anoctamin transmembrane" evidence="9">
    <location>
        <begin position="162"/>
        <end position="700"/>
    </location>
</feature>
<keyword evidence="4 8" id="KW-0812">Transmembrane</keyword>
<feature type="transmembrane region" description="Helical" evidence="8">
    <location>
        <begin position="171"/>
        <end position="198"/>
    </location>
</feature>
<evidence type="ECO:0000259" key="9">
    <source>
        <dbReference type="Pfam" id="PF04547"/>
    </source>
</evidence>
<reference evidence="11 12" key="1">
    <citation type="submission" date="2009-06" db="EMBL/GenBank/DDBJ databases">
        <title>The Genome Sequence of Loxodonta africana (African elephant).</title>
        <authorList>
            <person name="Di Palma F."/>
            <person name="Heiman D."/>
            <person name="Young S."/>
            <person name="Johnson J."/>
            <person name="Lander E.S."/>
            <person name="Lindblad-Toh K."/>
        </authorList>
    </citation>
    <scope>NUCLEOTIDE SEQUENCE [LARGE SCALE GENOMIC DNA]</scope>
    <source>
        <strain evidence="11 12">Isolate ISIS603380</strain>
    </source>
</reference>
<name>G3TVU0_LOXAF</name>
<dbReference type="InterPro" id="IPR032394">
    <property type="entry name" value="Anoct_dimer"/>
</dbReference>
<evidence type="ECO:0000256" key="5">
    <source>
        <dbReference type="ARBA" id="ARBA00022989"/>
    </source>
</evidence>
<feature type="transmembrane region" description="Helical" evidence="8">
    <location>
        <begin position="362"/>
        <end position="385"/>
    </location>
</feature>
<keyword evidence="3" id="KW-1003">Cell membrane</keyword>
<evidence type="ECO:0000256" key="3">
    <source>
        <dbReference type="ARBA" id="ARBA00022475"/>
    </source>
</evidence>
<dbReference type="Proteomes" id="UP000007646">
    <property type="component" value="Unassembled WGS sequence"/>
</dbReference>
<proteinExistence type="inferred from homology"/>
<feature type="transmembrane region" description="Helical" evidence="8">
    <location>
        <begin position="311"/>
        <end position="342"/>
    </location>
</feature>
<dbReference type="PANTHER" id="PTHR12308:SF15">
    <property type="entry name" value="ANOCTAMIN"/>
    <property type="match status" value="1"/>
</dbReference>
<evidence type="ECO:0000256" key="7">
    <source>
        <dbReference type="ARBA" id="ARBA00023180"/>
    </source>
</evidence>
<dbReference type="InParanoid" id="G3TVU0"/>
<organism evidence="11 12">
    <name type="scientific">Loxodonta africana</name>
    <name type="common">African elephant</name>
    <dbReference type="NCBI Taxonomy" id="9785"/>
    <lineage>
        <taxon>Eukaryota</taxon>
        <taxon>Metazoa</taxon>
        <taxon>Chordata</taxon>
        <taxon>Craniata</taxon>
        <taxon>Vertebrata</taxon>
        <taxon>Euteleostomi</taxon>
        <taxon>Mammalia</taxon>
        <taxon>Eutheria</taxon>
        <taxon>Afrotheria</taxon>
        <taxon>Proboscidea</taxon>
        <taxon>Elephantidae</taxon>
        <taxon>Loxodonta</taxon>
    </lineage>
</organism>
<comment type="similarity">
    <text evidence="2 8">Belongs to the anoctamin family.</text>
</comment>
<dbReference type="PANTHER" id="PTHR12308">
    <property type="entry name" value="ANOCTAMIN"/>
    <property type="match status" value="1"/>
</dbReference>
<keyword evidence="6 8" id="KW-0472">Membrane</keyword>
<dbReference type="InterPro" id="IPR049452">
    <property type="entry name" value="Anoctamin_TM"/>
</dbReference>
<accession>G3TVU0</accession>
<keyword evidence="12" id="KW-1185">Reference proteome</keyword>
<feature type="domain" description="Anoctamin dimerisation" evidence="10">
    <location>
        <begin position="2"/>
        <end position="122"/>
    </location>
</feature>
<evidence type="ECO:0000256" key="4">
    <source>
        <dbReference type="ARBA" id="ARBA00022692"/>
    </source>
</evidence>
<keyword evidence="5 8" id="KW-1133">Transmembrane helix</keyword>
<dbReference type="GeneTree" id="ENSGT00940000164482"/>
<dbReference type="eggNOG" id="KOG2514">
    <property type="taxonomic scope" value="Eukaryota"/>
</dbReference>
<dbReference type="InterPro" id="IPR007632">
    <property type="entry name" value="Anoctamin"/>
</dbReference>
<dbReference type="Ensembl" id="ENSLAFT00000029388.1">
    <property type="protein sequence ID" value="ENSLAFP00000019698.1"/>
    <property type="gene ID" value="ENSLAFG00000032724.1"/>
</dbReference>
<comment type="subcellular location">
    <subcellularLocation>
        <location evidence="1">Cell membrane</location>
        <topology evidence="1">Multi-pass membrane protein</topology>
    </subcellularLocation>
    <subcellularLocation>
        <location evidence="8">Membrane</location>
        <topology evidence="8">Multi-pass membrane protein</topology>
    </subcellularLocation>
</comment>